<sequence>MKTLITSSRNVPNAAWKNHKSICKAIVAVEKDPSAKAILTFSLSPSPNSDISFTNQIGQDTGSNEHNLIRTFMKRDLTMPEQNLIAWQPRCMACARTERMLRMENSPNTSTSQPTLKPCQDCRTSFYCSDSHWEAVRSIHQSQPSPDGHDNLTHCQINKEIRADILFSNVMADAYVNSGLGGTEDFKWAPERTKASWEPLKTGNGQGNWEAEFEEDLKKGFGDAAATPMAFMPFLRGSSEGLSFPMTILYGLQTLKSGDEWTKQKKLTVHVLGAFEKEIVLAQIFEEILHRLPQVQEIRIVLIGPELGKVIQDSSPMEMDTCPDCSRNERKRIHEHHALTYHDYVKKQGTRYTKPDIAVAFNSGCHESPSSWTETFKVLVQKGVTCLFTSYNQEEANQDSKLLQSSGIRTQLLEVKKNPWGSMKLANEPNRVYGFYSTNGWLAGGFSG</sequence>
<name>A0AAW0D2T6_9AGAR</name>
<organism evidence="2 3">
    <name type="scientific">Paramarasmius palmivorus</name>
    <dbReference type="NCBI Taxonomy" id="297713"/>
    <lineage>
        <taxon>Eukaryota</taxon>
        <taxon>Fungi</taxon>
        <taxon>Dikarya</taxon>
        <taxon>Basidiomycota</taxon>
        <taxon>Agaricomycotina</taxon>
        <taxon>Agaricomycetes</taxon>
        <taxon>Agaricomycetidae</taxon>
        <taxon>Agaricales</taxon>
        <taxon>Marasmiineae</taxon>
        <taxon>Marasmiaceae</taxon>
        <taxon>Paramarasmius</taxon>
    </lineage>
</organism>
<dbReference type="InterPro" id="IPR046824">
    <property type="entry name" value="Mss51-like_C"/>
</dbReference>
<reference evidence="2 3" key="1">
    <citation type="submission" date="2024-01" db="EMBL/GenBank/DDBJ databases">
        <title>A draft genome for a cacao thread blight-causing isolate of Paramarasmius palmivorus.</title>
        <authorList>
            <person name="Baruah I.K."/>
            <person name="Bukari Y."/>
            <person name="Amoako-Attah I."/>
            <person name="Meinhardt L.W."/>
            <person name="Bailey B.A."/>
            <person name="Cohen S.P."/>
        </authorList>
    </citation>
    <scope>NUCLEOTIDE SEQUENCE [LARGE SCALE GENOMIC DNA]</scope>
    <source>
        <strain evidence="2 3">GH-12</strain>
    </source>
</reference>
<dbReference type="PANTHER" id="PTHR28069">
    <property type="entry name" value="GH20023P"/>
    <property type="match status" value="1"/>
</dbReference>
<keyword evidence="3" id="KW-1185">Reference proteome</keyword>
<dbReference type="PANTHER" id="PTHR28069:SF2">
    <property type="entry name" value="GH20023P"/>
    <property type="match status" value="1"/>
</dbReference>
<evidence type="ECO:0000313" key="3">
    <source>
        <dbReference type="Proteomes" id="UP001383192"/>
    </source>
</evidence>
<comment type="caution">
    <text evidence="2">The sequence shown here is derived from an EMBL/GenBank/DDBJ whole genome shotgun (WGS) entry which is preliminary data.</text>
</comment>
<dbReference type="Proteomes" id="UP001383192">
    <property type="component" value="Unassembled WGS sequence"/>
</dbReference>
<dbReference type="EMBL" id="JAYKXP010000022">
    <property type="protein sequence ID" value="KAK7046079.1"/>
    <property type="molecule type" value="Genomic_DNA"/>
</dbReference>
<evidence type="ECO:0000313" key="2">
    <source>
        <dbReference type="EMBL" id="KAK7046079.1"/>
    </source>
</evidence>
<accession>A0AAW0D2T6</accession>
<dbReference type="Pfam" id="PF20179">
    <property type="entry name" value="MSS51_C"/>
    <property type="match status" value="1"/>
</dbReference>
<dbReference type="AlphaFoldDB" id="A0AAW0D2T6"/>
<proteinExistence type="predicted"/>
<gene>
    <name evidence="2" type="ORF">VNI00_007074</name>
</gene>
<feature type="domain" description="Mitochondrial splicing suppressor 51-like C-terminal" evidence="1">
    <location>
        <begin position="245"/>
        <end position="425"/>
    </location>
</feature>
<evidence type="ECO:0000259" key="1">
    <source>
        <dbReference type="Pfam" id="PF20179"/>
    </source>
</evidence>
<protein>
    <recommendedName>
        <fullName evidence="1">Mitochondrial splicing suppressor 51-like C-terminal domain-containing protein</fullName>
    </recommendedName>
</protein>